<feature type="transmembrane region" description="Helical" evidence="1">
    <location>
        <begin position="12"/>
        <end position="38"/>
    </location>
</feature>
<proteinExistence type="predicted"/>
<dbReference type="Pfam" id="PF09997">
    <property type="entry name" value="DUF2238"/>
    <property type="match status" value="1"/>
</dbReference>
<dbReference type="AlphaFoldDB" id="A0A1G2MMC0"/>
<dbReference type="STRING" id="1802306.A3C72_03920"/>
<keyword evidence="1" id="KW-0472">Membrane</keyword>
<evidence type="ECO:0000313" key="2">
    <source>
        <dbReference type="EMBL" id="OHA25055.1"/>
    </source>
</evidence>
<feature type="transmembrane region" description="Helical" evidence="1">
    <location>
        <begin position="77"/>
        <end position="94"/>
    </location>
</feature>
<comment type="caution">
    <text evidence="2">The sequence shown here is derived from an EMBL/GenBank/DDBJ whole genome shotgun (WGS) entry which is preliminary data.</text>
</comment>
<evidence type="ECO:0000313" key="3">
    <source>
        <dbReference type="Proteomes" id="UP000177130"/>
    </source>
</evidence>
<accession>A0A1G2MMC0</accession>
<reference evidence="2 3" key="1">
    <citation type="journal article" date="2016" name="Nat. Commun.">
        <title>Thousands of microbial genomes shed light on interconnected biogeochemical processes in an aquifer system.</title>
        <authorList>
            <person name="Anantharaman K."/>
            <person name="Brown C.T."/>
            <person name="Hug L.A."/>
            <person name="Sharon I."/>
            <person name="Castelle C.J."/>
            <person name="Probst A.J."/>
            <person name="Thomas B.C."/>
            <person name="Singh A."/>
            <person name="Wilkins M.J."/>
            <person name="Karaoz U."/>
            <person name="Brodie E.L."/>
            <person name="Williams K.H."/>
            <person name="Hubbard S.S."/>
            <person name="Banfield J.F."/>
        </authorList>
    </citation>
    <scope>NUCLEOTIDE SEQUENCE [LARGE SCALE GENOMIC DNA]</scope>
</reference>
<dbReference type="Proteomes" id="UP000177130">
    <property type="component" value="Unassembled WGS sequence"/>
</dbReference>
<feature type="transmembrane region" description="Helical" evidence="1">
    <location>
        <begin position="44"/>
        <end position="65"/>
    </location>
</feature>
<name>A0A1G2MMC0_9BACT</name>
<keyword evidence="1" id="KW-1133">Transmembrane helix</keyword>
<dbReference type="EMBL" id="MHRK01000002">
    <property type="protein sequence ID" value="OHA25055.1"/>
    <property type="molecule type" value="Genomic_DNA"/>
</dbReference>
<protein>
    <recommendedName>
        <fullName evidence="4">VanZ-like domain-containing protein</fullName>
    </recommendedName>
</protein>
<evidence type="ECO:0008006" key="4">
    <source>
        <dbReference type="Google" id="ProtNLM"/>
    </source>
</evidence>
<keyword evidence="1" id="KW-0812">Transmembrane</keyword>
<organism evidence="2 3">
    <name type="scientific">Candidatus Taylorbacteria bacterium RIFCSPHIGHO2_02_FULL_43_32b</name>
    <dbReference type="NCBI Taxonomy" id="1802306"/>
    <lineage>
        <taxon>Bacteria</taxon>
        <taxon>Candidatus Tayloriibacteriota</taxon>
    </lineage>
</organism>
<dbReference type="InterPro" id="IPR014509">
    <property type="entry name" value="YjdF-like"/>
</dbReference>
<evidence type="ECO:0000256" key="1">
    <source>
        <dbReference type="SAM" id="Phobius"/>
    </source>
</evidence>
<feature type="transmembrane region" description="Helical" evidence="1">
    <location>
        <begin position="114"/>
        <end position="131"/>
    </location>
</feature>
<sequence length="136" mass="15640">MKTLRNRLLVEMAALIAAVSFVQASGIFFGFYAMFWWWDIVAHFLGGAFLGLLFVWLFFYSGYFGWAKSLLIGKRHVLISVFFAIITACLWEIYEYLLGPFFSYGNYVYDTTKDIFMGTAGAFVSSTYFVVTKLKK</sequence>
<gene>
    <name evidence="2" type="ORF">A3C72_03920</name>
</gene>